<dbReference type="OrthoDB" id="3479263at2"/>
<protein>
    <recommendedName>
        <fullName evidence="4">Peptidase inhibitor family I36</fullName>
    </recommendedName>
</protein>
<dbReference type="EMBL" id="PVNG01000013">
    <property type="protein sequence ID" value="PRX62265.1"/>
    <property type="molecule type" value="Genomic_DNA"/>
</dbReference>
<comment type="caution">
    <text evidence="2">The sequence shown here is derived from an EMBL/GenBank/DDBJ whole genome shotgun (WGS) entry which is preliminary data.</text>
</comment>
<evidence type="ECO:0000256" key="1">
    <source>
        <dbReference type="SAM" id="SignalP"/>
    </source>
</evidence>
<evidence type="ECO:0000313" key="3">
    <source>
        <dbReference type="Proteomes" id="UP000238312"/>
    </source>
</evidence>
<sequence length="134" mass="13688">MGKFGKAALAAVVSGAALAASCASPAQAATGTETSSAAAAECYASSGNLYCGNAANALIYASAGYTKPGGNPETVVDRLLTTFSYFKCYVSGQRHGGGNSIWYYTYGDVNGRWGYVAAVNVWTSTDPYPGVAHC</sequence>
<proteinExistence type="predicted"/>
<feature type="chain" id="PRO_5015772295" description="Peptidase inhibitor family I36" evidence="1">
    <location>
        <begin position="29"/>
        <end position="134"/>
    </location>
</feature>
<gene>
    <name evidence="2" type="ORF">B0I32_113219</name>
</gene>
<keyword evidence="1" id="KW-0732">Signal</keyword>
<name>A0A2T0MU99_9ACTN</name>
<feature type="signal peptide" evidence="1">
    <location>
        <begin position="1"/>
        <end position="28"/>
    </location>
</feature>
<organism evidence="2 3">
    <name type="scientific">Nonomuraea fuscirosea</name>
    <dbReference type="NCBI Taxonomy" id="1291556"/>
    <lineage>
        <taxon>Bacteria</taxon>
        <taxon>Bacillati</taxon>
        <taxon>Actinomycetota</taxon>
        <taxon>Actinomycetes</taxon>
        <taxon>Streptosporangiales</taxon>
        <taxon>Streptosporangiaceae</taxon>
        <taxon>Nonomuraea</taxon>
    </lineage>
</organism>
<evidence type="ECO:0000313" key="2">
    <source>
        <dbReference type="EMBL" id="PRX62265.1"/>
    </source>
</evidence>
<accession>A0A2T0MU99</accession>
<evidence type="ECO:0008006" key="4">
    <source>
        <dbReference type="Google" id="ProtNLM"/>
    </source>
</evidence>
<reference evidence="2 3" key="1">
    <citation type="submission" date="2018-03" db="EMBL/GenBank/DDBJ databases">
        <title>Genomic Encyclopedia of Type Strains, Phase III (KMG-III): the genomes of soil and plant-associated and newly described type strains.</title>
        <authorList>
            <person name="Whitman W."/>
        </authorList>
    </citation>
    <scope>NUCLEOTIDE SEQUENCE [LARGE SCALE GENOMIC DNA]</scope>
    <source>
        <strain evidence="2 3">CGMCC 4.7104</strain>
    </source>
</reference>
<dbReference type="Proteomes" id="UP000238312">
    <property type="component" value="Unassembled WGS sequence"/>
</dbReference>
<dbReference type="AlphaFoldDB" id="A0A2T0MU99"/>
<keyword evidence="3" id="KW-1185">Reference proteome</keyword>
<dbReference type="PROSITE" id="PS51257">
    <property type="entry name" value="PROKAR_LIPOPROTEIN"/>
    <property type="match status" value="1"/>
</dbReference>
<dbReference type="RefSeq" id="WP_106245240.1">
    <property type="nucleotide sequence ID" value="NZ_JBFAIL010000009.1"/>
</dbReference>